<dbReference type="EMBL" id="OU892288">
    <property type="protein sequence ID" value="CAG9762968.1"/>
    <property type="molecule type" value="Genomic_DNA"/>
</dbReference>
<dbReference type="AlphaFoldDB" id="A0A9N9ME20"/>
<protein>
    <recommendedName>
        <fullName evidence="3">ZAD domain-containing protein</fullName>
    </recommendedName>
</protein>
<accession>A0A9N9ME20</accession>
<organism evidence="4 5">
    <name type="scientific">Ceutorhynchus assimilis</name>
    <name type="common">cabbage seed weevil</name>
    <dbReference type="NCBI Taxonomy" id="467358"/>
    <lineage>
        <taxon>Eukaryota</taxon>
        <taxon>Metazoa</taxon>
        <taxon>Ecdysozoa</taxon>
        <taxon>Arthropoda</taxon>
        <taxon>Hexapoda</taxon>
        <taxon>Insecta</taxon>
        <taxon>Pterygota</taxon>
        <taxon>Neoptera</taxon>
        <taxon>Endopterygota</taxon>
        <taxon>Coleoptera</taxon>
        <taxon>Polyphaga</taxon>
        <taxon>Cucujiformia</taxon>
        <taxon>Curculionidae</taxon>
        <taxon>Ceutorhynchinae</taxon>
        <taxon>Ceutorhynchus</taxon>
    </lineage>
</organism>
<dbReference type="PROSITE" id="PS51915">
    <property type="entry name" value="ZAD"/>
    <property type="match status" value="1"/>
</dbReference>
<feature type="binding site" evidence="1">
    <location>
        <position position="166"/>
    </location>
    <ligand>
        <name>Zn(2+)</name>
        <dbReference type="ChEBI" id="CHEBI:29105"/>
    </ligand>
</feature>
<evidence type="ECO:0000256" key="1">
    <source>
        <dbReference type="PROSITE-ProRule" id="PRU01263"/>
    </source>
</evidence>
<keyword evidence="1" id="KW-0862">Zinc</keyword>
<feature type="region of interest" description="Disordered" evidence="2">
    <location>
        <begin position="615"/>
        <end position="635"/>
    </location>
</feature>
<proteinExistence type="predicted"/>
<dbReference type="Proteomes" id="UP001152799">
    <property type="component" value="Chromosome 12"/>
</dbReference>
<evidence type="ECO:0000313" key="5">
    <source>
        <dbReference type="Proteomes" id="UP001152799"/>
    </source>
</evidence>
<gene>
    <name evidence="4" type="ORF">CEUTPL_LOCUS3639</name>
</gene>
<evidence type="ECO:0000313" key="4">
    <source>
        <dbReference type="EMBL" id="CAG9762968.1"/>
    </source>
</evidence>
<dbReference type="GO" id="GO:0008270">
    <property type="term" value="F:zinc ion binding"/>
    <property type="evidence" value="ECO:0007669"/>
    <property type="project" value="UniProtKB-UniRule"/>
</dbReference>
<dbReference type="GO" id="GO:0005634">
    <property type="term" value="C:nucleus"/>
    <property type="evidence" value="ECO:0007669"/>
    <property type="project" value="InterPro"/>
</dbReference>
<dbReference type="Gene3D" id="3.40.1800.20">
    <property type="match status" value="1"/>
</dbReference>
<evidence type="ECO:0000259" key="3">
    <source>
        <dbReference type="PROSITE" id="PS51915"/>
    </source>
</evidence>
<feature type="binding site" evidence="1">
    <location>
        <position position="111"/>
    </location>
    <ligand>
        <name>Zn(2+)</name>
        <dbReference type="ChEBI" id="CHEBI:29105"/>
    </ligand>
</feature>
<sequence length="933" mass="105505">MATDSDICRICVQEVNDYEEAKDIDLGKLRNLIKTNVLPKWKPEDFQNHLICGTCITNCRTMQTLRRYVKSSNGTLLNYRKEARKFKKKPTKFDLRLAPRFKDVPKELEICRLCSEATESQHVAIYLYDNDINLLPLTNVDKMLKAIGIFLRNLEDTLKPIMCCTCWQRVQVCYAFRARLNAVTEKVQHYRRLHETTYETRNDLNDIKIMWHLLAIPEPLEEDDDDDMPIIDVCTVESPVKPSHKPEPTVLMDHRLPSVYLKRLNVNIEQMPLLTSEIDSEDSKTTKNEIRKSLRTSTKTAKVTNTNEFTTKIIQVKTPKVTTRRTRLSIKNQIDQESDYNDLLMLTKEEIIRPFRQQKRKNAPLLKPSEPAIKEILADTKKSNLEYASFEARCQGFISDSDDEFVESTGPLNNSNDRCPIISPVPQEIIMDLDDYDSPPELELQGPCEPDYFPMAKPYSLDEKRINNQIIADLQPEEIPKKPVLTVRKDLLQPQKTVEPAKTVEPVRINLLTMEVSNKPSPTKAVKIHSNIKLRSSDIDSKKNSLPQVLTKKQNPPSLTGPQVFTKTLSPPLLTVTQVLTKTQNPPLLTGTQLFTNTQIPPALTQVLTRTQKPPLNPPLLTPLPQSKTTTTNNEEFKSGDRVLLTFDNCPMKRKDASKDGNSLLPKRQKIAATIQQLPETNGIGDKATNIPISNNQLSTANNRSLLIQKSPVKNAITQLVRKSETGNKTSNELLQPDNNSLITNRTYQLFSSGTATQATLSKLETRMSFNSQKTYRKIAPKNSAPKSIKTPSPNAKVPGIYNQQPQNIDYNNPAVMIPVGINNLPQNIKNLAQLPKSNSTKHPIVEKIVFLDNGEVRLQPVTSESQTTNQPLKKVTNPKQVIIRQVPAKPKISEAPVQNSPLSTSTPVQVQRLVSEFILISSDEEDEPQPKS</sequence>
<dbReference type="SMART" id="SM00868">
    <property type="entry name" value="zf-AD"/>
    <property type="match status" value="2"/>
</dbReference>
<dbReference type="Pfam" id="PF07776">
    <property type="entry name" value="zf-AD"/>
    <property type="match status" value="1"/>
</dbReference>
<keyword evidence="1" id="KW-0479">Metal-binding</keyword>
<reference evidence="4" key="1">
    <citation type="submission" date="2022-01" db="EMBL/GenBank/DDBJ databases">
        <authorList>
            <person name="King R."/>
        </authorList>
    </citation>
    <scope>NUCLEOTIDE SEQUENCE</scope>
</reference>
<dbReference type="InterPro" id="IPR012934">
    <property type="entry name" value="Znf_AD"/>
</dbReference>
<keyword evidence="5" id="KW-1185">Reference proteome</keyword>
<feature type="domain" description="ZAD" evidence="3">
    <location>
        <begin position="109"/>
        <end position="190"/>
    </location>
</feature>
<evidence type="ECO:0000256" key="2">
    <source>
        <dbReference type="SAM" id="MobiDB-lite"/>
    </source>
</evidence>
<feature type="binding site" evidence="1">
    <location>
        <position position="114"/>
    </location>
    <ligand>
        <name>Zn(2+)</name>
        <dbReference type="ChEBI" id="CHEBI:29105"/>
    </ligand>
</feature>
<name>A0A9N9ME20_9CUCU</name>
<keyword evidence="1" id="KW-0863">Zinc-finger</keyword>
<feature type="binding site" evidence="1">
    <location>
        <position position="163"/>
    </location>
    <ligand>
        <name>Zn(2+)</name>
        <dbReference type="ChEBI" id="CHEBI:29105"/>
    </ligand>
</feature>